<protein>
    <submittedName>
        <fullName evidence="1">Uncharacterized protein</fullName>
    </submittedName>
</protein>
<accession>G8XHT0</accession>
<dbReference type="EMBL" id="CP003229">
    <property type="protein sequence ID" value="AEW98945.1"/>
    <property type="molecule type" value="Genomic_DNA"/>
</dbReference>
<name>G8XHT0_STREN</name>
<dbReference type="Proteomes" id="UP000007842">
    <property type="component" value="Plasmid pSCATT"/>
</dbReference>
<dbReference type="KEGG" id="scy:SCATT_p07520"/>
<organism evidence="1 2">
    <name type="scientific">Streptantibioticus cattleyicolor (strain ATCC 35852 / DSM 46488 / JCM 4925 / NBRC 14057 / NRRL 8057)</name>
    <name type="common">Streptomyces cattleya</name>
    <dbReference type="NCBI Taxonomy" id="1003195"/>
    <lineage>
        <taxon>Bacteria</taxon>
        <taxon>Bacillati</taxon>
        <taxon>Actinomycetota</taxon>
        <taxon>Actinomycetes</taxon>
        <taxon>Kitasatosporales</taxon>
        <taxon>Streptomycetaceae</taxon>
        <taxon>Streptantibioticus</taxon>
    </lineage>
</organism>
<keyword evidence="1" id="KW-0614">Plasmid</keyword>
<dbReference type="HOGENOM" id="CLU_3104212_0_0_11"/>
<geneLocation type="plasmid" evidence="1 2">
    <name>pSCATT</name>
</geneLocation>
<evidence type="ECO:0000313" key="2">
    <source>
        <dbReference type="Proteomes" id="UP000007842"/>
    </source>
</evidence>
<reference evidence="2" key="1">
    <citation type="submission" date="2011-12" db="EMBL/GenBank/DDBJ databases">
        <title>Complete genome sequence of Streptomyces cattleya strain DSM 46488.</title>
        <authorList>
            <person name="Ou H.-Y."/>
            <person name="Li P."/>
            <person name="Zhao C."/>
            <person name="O'Hagan D."/>
            <person name="Deng Z."/>
        </authorList>
    </citation>
    <scope>NUCLEOTIDE SEQUENCE [LARGE SCALE GENOMIC DNA]</scope>
    <source>
        <strain evidence="2">ATCC 35852 / DSM 46488 / JCM 4925 / NBRC 14057 / NRRL 8057</strain>
        <plasmid evidence="2">Plasmid pSCATT</plasmid>
    </source>
</reference>
<dbReference type="AlphaFoldDB" id="G8XHT0"/>
<keyword evidence="2" id="KW-1185">Reference proteome</keyword>
<sequence length="51" mass="5447">MFQPRWVAFSRARSGCRRAGTRQTGDGISAPLARVLAALPGWSPVPPPGSR</sequence>
<gene>
    <name evidence="1" type="ordered locus">SCATT_p07520</name>
</gene>
<proteinExistence type="predicted"/>
<evidence type="ECO:0000313" key="1">
    <source>
        <dbReference type="EMBL" id="AEW98945.1"/>
    </source>
</evidence>